<name>A0A8J4DAK0_9CHLO</name>
<dbReference type="EMBL" id="BNCQ01000006">
    <property type="protein sequence ID" value="GIL98985.1"/>
    <property type="molecule type" value="Genomic_DNA"/>
</dbReference>
<feature type="compositionally biased region" description="Low complexity" evidence="1">
    <location>
        <begin position="35"/>
        <end position="46"/>
    </location>
</feature>
<organism evidence="2 3">
    <name type="scientific">Volvox reticuliferus</name>
    <dbReference type="NCBI Taxonomy" id="1737510"/>
    <lineage>
        <taxon>Eukaryota</taxon>
        <taxon>Viridiplantae</taxon>
        <taxon>Chlorophyta</taxon>
        <taxon>core chlorophytes</taxon>
        <taxon>Chlorophyceae</taxon>
        <taxon>CS clade</taxon>
        <taxon>Chlamydomonadales</taxon>
        <taxon>Volvocaceae</taxon>
        <taxon>Volvox</taxon>
    </lineage>
</organism>
<feature type="non-terminal residue" evidence="2">
    <location>
        <position position="1"/>
    </location>
</feature>
<evidence type="ECO:0000256" key="1">
    <source>
        <dbReference type="SAM" id="MobiDB-lite"/>
    </source>
</evidence>
<feature type="compositionally biased region" description="Low complexity" evidence="1">
    <location>
        <begin position="74"/>
        <end position="85"/>
    </location>
</feature>
<protein>
    <submittedName>
        <fullName evidence="2">Uncharacterized protein</fullName>
    </submittedName>
</protein>
<sequence length="135" mass="13837">AMWIRSSMLHRAILLTRPPPPSPLFPFPAELAAAAAAAPSTSPTAPNGALSAGIRARLSSRKRSTQPSSGTNPAAASADSTLDSACGLHSGNLPYNAAHRSPSSQSGTVIPDRTTPWSRLASACDPHSGSTAEQR</sequence>
<feature type="region of interest" description="Disordered" evidence="1">
    <location>
        <begin position="35"/>
        <end position="135"/>
    </location>
</feature>
<proteinExistence type="predicted"/>
<gene>
    <name evidence="2" type="ORF">Vretimale_4280</name>
</gene>
<evidence type="ECO:0000313" key="3">
    <source>
        <dbReference type="Proteomes" id="UP000722791"/>
    </source>
</evidence>
<reference evidence="2" key="1">
    <citation type="journal article" date="2021" name="Proc. Natl. Acad. Sci. U.S.A.">
        <title>Three genomes in the algal genus Volvox reveal the fate of a haploid sex-determining region after a transition to homothallism.</title>
        <authorList>
            <person name="Yamamoto K."/>
            <person name="Hamaji T."/>
            <person name="Kawai-Toyooka H."/>
            <person name="Matsuzaki R."/>
            <person name="Takahashi F."/>
            <person name="Nishimura Y."/>
            <person name="Kawachi M."/>
            <person name="Noguchi H."/>
            <person name="Minakuchi Y."/>
            <person name="Umen J.G."/>
            <person name="Toyoda A."/>
            <person name="Nozaki H."/>
        </authorList>
    </citation>
    <scope>NUCLEOTIDE SEQUENCE</scope>
    <source>
        <strain evidence="2">NIES-3785</strain>
    </source>
</reference>
<feature type="non-terminal residue" evidence="2">
    <location>
        <position position="135"/>
    </location>
</feature>
<accession>A0A8J4DAK0</accession>
<evidence type="ECO:0000313" key="2">
    <source>
        <dbReference type="EMBL" id="GIL98985.1"/>
    </source>
</evidence>
<comment type="caution">
    <text evidence="2">The sequence shown here is derived from an EMBL/GenBank/DDBJ whole genome shotgun (WGS) entry which is preliminary data.</text>
</comment>
<dbReference type="Proteomes" id="UP000722791">
    <property type="component" value="Unassembled WGS sequence"/>
</dbReference>
<dbReference type="AlphaFoldDB" id="A0A8J4DAK0"/>